<proteinExistence type="inferred from homology"/>
<feature type="domain" description="POTRA" evidence="10">
    <location>
        <begin position="280"/>
        <end position="358"/>
    </location>
</feature>
<dbReference type="PIRSF" id="PIRSF006076">
    <property type="entry name" value="OM_assembly_OMP85"/>
    <property type="match status" value="1"/>
</dbReference>
<protein>
    <recommendedName>
        <fullName evidence="8 9">Outer membrane protein assembly factor BamA</fullName>
    </recommendedName>
</protein>
<dbReference type="GO" id="GO:1990063">
    <property type="term" value="C:Bam protein complex"/>
    <property type="evidence" value="ECO:0007669"/>
    <property type="project" value="TreeGrafter"/>
</dbReference>
<dbReference type="Proteomes" id="UP000198611">
    <property type="component" value="Unassembled WGS sequence"/>
</dbReference>
<dbReference type="STRING" id="1123397.SAMN05660831_00699"/>
<dbReference type="InterPro" id="IPR010827">
    <property type="entry name" value="BamA/TamA_POTRA"/>
</dbReference>
<dbReference type="InterPro" id="IPR023707">
    <property type="entry name" value="OM_assembly_BamA"/>
</dbReference>
<evidence type="ECO:0000256" key="2">
    <source>
        <dbReference type="ARBA" id="ARBA00022452"/>
    </source>
</evidence>
<keyword evidence="12" id="KW-1185">Reference proteome</keyword>
<keyword evidence="2 8" id="KW-1134">Transmembrane beta strand</keyword>
<dbReference type="PANTHER" id="PTHR12815:SF23">
    <property type="entry name" value="OUTER MEMBRANE PROTEIN ASSEMBLY FACTOR BAMA"/>
    <property type="match status" value="1"/>
</dbReference>
<dbReference type="NCBIfam" id="TIGR03303">
    <property type="entry name" value="OM_YaeT"/>
    <property type="match status" value="1"/>
</dbReference>
<keyword evidence="3 8" id="KW-0812">Transmembrane</keyword>
<keyword evidence="4 8" id="KW-0732">Signal</keyword>
<dbReference type="Gene3D" id="2.40.160.50">
    <property type="entry name" value="membrane protein fhac: a member of the omp85/tpsb transporter family"/>
    <property type="match status" value="1"/>
</dbReference>
<dbReference type="InterPro" id="IPR039910">
    <property type="entry name" value="D15-like"/>
</dbReference>
<dbReference type="HAMAP" id="MF_01430">
    <property type="entry name" value="OM_assembly_BamA"/>
    <property type="match status" value="1"/>
</dbReference>
<dbReference type="Pfam" id="PF01103">
    <property type="entry name" value="Omp85"/>
    <property type="match status" value="1"/>
</dbReference>
<comment type="subcellular location">
    <subcellularLocation>
        <location evidence="8">Cell outer membrane</location>
    </subcellularLocation>
    <subcellularLocation>
        <location evidence="1">Membrane</location>
    </subcellularLocation>
</comment>
<dbReference type="PROSITE" id="PS51779">
    <property type="entry name" value="POTRA"/>
    <property type="match status" value="5"/>
</dbReference>
<keyword evidence="7 8" id="KW-0998">Cell outer membrane</keyword>
<name>A0A1I1PBA6_9GAMM</name>
<evidence type="ECO:0000259" key="10">
    <source>
        <dbReference type="PROSITE" id="PS51779"/>
    </source>
</evidence>
<evidence type="ECO:0000256" key="3">
    <source>
        <dbReference type="ARBA" id="ARBA00022692"/>
    </source>
</evidence>
<comment type="similarity">
    <text evidence="8">Belongs to the BamA family.</text>
</comment>
<organism evidence="11 12">
    <name type="scientific">Thiohalospira halophila DSM 15071</name>
    <dbReference type="NCBI Taxonomy" id="1123397"/>
    <lineage>
        <taxon>Bacteria</taxon>
        <taxon>Pseudomonadati</taxon>
        <taxon>Pseudomonadota</taxon>
        <taxon>Gammaproteobacteria</taxon>
        <taxon>Thiohalospirales</taxon>
        <taxon>Thiohalospiraceae</taxon>
        <taxon>Thiohalospira</taxon>
    </lineage>
</organism>
<evidence type="ECO:0000256" key="9">
    <source>
        <dbReference type="NCBIfam" id="TIGR03303"/>
    </source>
</evidence>
<gene>
    <name evidence="8" type="primary">bamA</name>
    <name evidence="11" type="ORF">SAMN05660831_00699</name>
</gene>
<dbReference type="Gene3D" id="3.10.20.310">
    <property type="entry name" value="membrane protein fhac"/>
    <property type="match status" value="5"/>
</dbReference>
<evidence type="ECO:0000256" key="1">
    <source>
        <dbReference type="ARBA" id="ARBA00004370"/>
    </source>
</evidence>
<dbReference type="InterPro" id="IPR034746">
    <property type="entry name" value="POTRA"/>
</dbReference>
<accession>A0A1I1PBA6</accession>
<reference evidence="11 12" key="1">
    <citation type="submission" date="2016-10" db="EMBL/GenBank/DDBJ databases">
        <authorList>
            <person name="de Groot N.N."/>
        </authorList>
    </citation>
    <scope>NUCLEOTIDE SEQUENCE [LARGE SCALE GENOMIC DNA]</scope>
    <source>
        <strain evidence="11 12">HL3</strain>
    </source>
</reference>
<evidence type="ECO:0000313" key="11">
    <source>
        <dbReference type="EMBL" id="SFD06996.1"/>
    </source>
</evidence>
<evidence type="ECO:0000256" key="7">
    <source>
        <dbReference type="ARBA" id="ARBA00023237"/>
    </source>
</evidence>
<comment type="subunit">
    <text evidence="8">Part of the Bam complex.</text>
</comment>
<keyword evidence="6 8" id="KW-0472">Membrane</keyword>
<evidence type="ECO:0000256" key="5">
    <source>
        <dbReference type="ARBA" id="ARBA00022737"/>
    </source>
</evidence>
<dbReference type="GO" id="GO:0043165">
    <property type="term" value="P:Gram-negative-bacterium-type cell outer membrane assembly"/>
    <property type="evidence" value="ECO:0007669"/>
    <property type="project" value="UniProtKB-UniRule"/>
</dbReference>
<dbReference type="PANTHER" id="PTHR12815">
    <property type="entry name" value="SORTING AND ASSEMBLY MACHINERY SAMM50 PROTEIN FAMILY MEMBER"/>
    <property type="match status" value="1"/>
</dbReference>
<sequence length="773" mass="85690">MRGDGFNGSLTGGMMFRWILGVALGGLLASTAHAFDPFRVEAIEVQGLQRISAGSVLDDLPVEEGDELDGGLAAAAVRELFATGYFHDVRLERDRDTLVIQVSERPSIASLSIEGNEDIRSEDLEKNLEMIGLVEGRIFDRSVLDRMEQELRRQYYANGKYGVAIDTTVEPLARNRVAVNIDIREGDVARIQGLNITGNRAYEEADLLDDFQLGPRGPLQFFSGNDRYSQQRLTGDLESLRSHYLDRGYVDFSITSSQVSLTPDLEEVYIDVNVEEGEQFTVSQTRLVGRFPVPREELEDLVAIEPGEVFSRSRVTRTSERITERLAEEGFAFANVNPEPSFDRENREVGVTFRVEPGKRVYVRRIEITGNTKTKDRVIRREIRQMERALLLPSRVDLSRRRLNRLGFFEQVNIETQRVSGTDDQVDLKVSVTERPSGSLSAGVGYSESQGALVNASVSQRNFLGTGTHNSLTVNNSEVSTVYDASYTNPYYTKNGVSRSFNGFYRSTDAGEAYIASYITDSYGGGVSYGFPQGETSSFRLGLDYQETNLKSTSNSPDEIFEFLDEYGGRYGNVLLTTGWNYDSRNQGVFPTDGARLRTSLKTALPGSKLEYFKASLRPEYWVPLFEESTLALDMEVNYGDGYGGTEDLPIFENYYGGGTGSVRGFRSNSLGPRATGEGIDRSIGGAFEANATLEYLFPPGGSESLRLGLFVDAGNVWEDVDAFAPEDFRASYGAGVVWLTPMGVLKLSYAKPLAHESGDELDAIQFNIGTPY</sequence>
<evidence type="ECO:0000256" key="6">
    <source>
        <dbReference type="ARBA" id="ARBA00023136"/>
    </source>
</evidence>
<evidence type="ECO:0000256" key="8">
    <source>
        <dbReference type="HAMAP-Rule" id="MF_01430"/>
    </source>
</evidence>
<feature type="domain" description="POTRA" evidence="10">
    <location>
        <begin position="38"/>
        <end position="105"/>
    </location>
</feature>
<feature type="domain" description="POTRA" evidence="10">
    <location>
        <begin position="106"/>
        <end position="186"/>
    </location>
</feature>
<keyword evidence="5 8" id="KW-0677">Repeat</keyword>
<comment type="function">
    <text evidence="8">Part of the outer membrane protein assembly complex, which is involved in assembly and insertion of beta-barrel proteins into the outer membrane.</text>
</comment>
<dbReference type="GO" id="GO:0051205">
    <property type="term" value="P:protein insertion into membrane"/>
    <property type="evidence" value="ECO:0007669"/>
    <property type="project" value="UniProtKB-UniRule"/>
</dbReference>
<evidence type="ECO:0000256" key="4">
    <source>
        <dbReference type="ARBA" id="ARBA00022729"/>
    </source>
</evidence>
<feature type="domain" description="POTRA" evidence="10">
    <location>
        <begin position="361"/>
        <end position="435"/>
    </location>
</feature>
<feature type="domain" description="POTRA" evidence="10">
    <location>
        <begin position="189"/>
        <end position="277"/>
    </location>
</feature>
<dbReference type="EMBL" id="FOMJ01000001">
    <property type="protein sequence ID" value="SFD06996.1"/>
    <property type="molecule type" value="Genomic_DNA"/>
</dbReference>
<dbReference type="Pfam" id="PF07244">
    <property type="entry name" value="POTRA"/>
    <property type="match status" value="5"/>
</dbReference>
<dbReference type="AlphaFoldDB" id="A0A1I1PBA6"/>
<dbReference type="InterPro" id="IPR000184">
    <property type="entry name" value="Bac_surfAg_D15"/>
</dbReference>
<evidence type="ECO:0000313" key="12">
    <source>
        <dbReference type="Proteomes" id="UP000198611"/>
    </source>
</evidence>